<dbReference type="GO" id="GO:0006874">
    <property type="term" value="P:intracellular calcium ion homeostasis"/>
    <property type="evidence" value="ECO:0007669"/>
    <property type="project" value="TreeGrafter"/>
</dbReference>
<feature type="transmembrane region" description="Helical" evidence="7">
    <location>
        <begin position="115"/>
        <end position="138"/>
    </location>
</feature>
<dbReference type="GO" id="GO:0012505">
    <property type="term" value="C:endomembrane system"/>
    <property type="evidence" value="ECO:0007669"/>
    <property type="project" value="UniProtKB-SubCell"/>
</dbReference>
<feature type="transmembrane region" description="Helical" evidence="7">
    <location>
        <begin position="49"/>
        <end position="69"/>
    </location>
</feature>
<keyword evidence="6 7" id="KW-0472">Membrane</keyword>
<reference evidence="9 10" key="1">
    <citation type="journal article" date="2019" name="Nat. Ecol. Evol.">
        <title>Megaphylogeny resolves global patterns of mushroom evolution.</title>
        <authorList>
            <person name="Varga T."/>
            <person name="Krizsan K."/>
            <person name="Foldi C."/>
            <person name="Dima B."/>
            <person name="Sanchez-Garcia M."/>
            <person name="Sanchez-Ramirez S."/>
            <person name="Szollosi G.J."/>
            <person name="Szarkandi J.G."/>
            <person name="Papp V."/>
            <person name="Albert L."/>
            <person name="Andreopoulos W."/>
            <person name="Angelini C."/>
            <person name="Antonin V."/>
            <person name="Barry K.W."/>
            <person name="Bougher N.L."/>
            <person name="Buchanan P."/>
            <person name="Buyck B."/>
            <person name="Bense V."/>
            <person name="Catcheside P."/>
            <person name="Chovatia M."/>
            <person name="Cooper J."/>
            <person name="Damon W."/>
            <person name="Desjardin D."/>
            <person name="Finy P."/>
            <person name="Geml J."/>
            <person name="Haridas S."/>
            <person name="Hughes K."/>
            <person name="Justo A."/>
            <person name="Karasinski D."/>
            <person name="Kautmanova I."/>
            <person name="Kiss B."/>
            <person name="Kocsube S."/>
            <person name="Kotiranta H."/>
            <person name="LaButti K.M."/>
            <person name="Lechner B.E."/>
            <person name="Liimatainen K."/>
            <person name="Lipzen A."/>
            <person name="Lukacs Z."/>
            <person name="Mihaltcheva S."/>
            <person name="Morgado L.N."/>
            <person name="Niskanen T."/>
            <person name="Noordeloos M.E."/>
            <person name="Ohm R.A."/>
            <person name="Ortiz-Santana B."/>
            <person name="Ovrebo C."/>
            <person name="Racz N."/>
            <person name="Riley R."/>
            <person name="Savchenko A."/>
            <person name="Shiryaev A."/>
            <person name="Soop K."/>
            <person name="Spirin V."/>
            <person name="Szebenyi C."/>
            <person name="Tomsovsky M."/>
            <person name="Tulloss R.E."/>
            <person name="Uehling J."/>
            <person name="Grigoriev I.V."/>
            <person name="Vagvolgyi C."/>
            <person name="Papp T."/>
            <person name="Martin F.M."/>
            <person name="Miettinen O."/>
            <person name="Hibbett D.S."/>
            <person name="Nagy L.G."/>
        </authorList>
    </citation>
    <scope>NUCLEOTIDE SEQUENCE [LARGE SCALE GENOMIC DNA]</scope>
    <source>
        <strain evidence="9 10">CBS 121175</strain>
    </source>
</reference>
<dbReference type="STRING" id="230819.A0A5C3L901"/>
<feature type="transmembrane region" description="Helical" evidence="7">
    <location>
        <begin position="280"/>
        <end position="303"/>
    </location>
</feature>
<keyword evidence="4 7" id="KW-1133">Transmembrane helix</keyword>
<dbReference type="InterPro" id="IPR004837">
    <property type="entry name" value="NaCa_Exmemb"/>
</dbReference>
<dbReference type="OrthoDB" id="1699231at2759"/>
<evidence type="ECO:0000259" key="8">
    <source>
        <dbReference type="Pfam" id="PF01699"/>
    </source>
</evidence>
<accession>A0A5C3L901</accession>
<feature type="transmembrane region" description="Helical" evidence="7">
    <location>
        <begin position="355"/>
        <end position="376"/>
    </location>
</feature>
<feature type="transmembrane region" description="Helical" evidence="7">
    <location>
        <begin position="330"/>
        <end position="349"/>
    </location>
</feature>
<organism evidence="9 10">
    <name type="scientific">Coprinopsis marcescibilis</name>
    <name type="common">Agaric fungus</name>
    <name type="synonym">Psathyrella marcescibilis</name>
    <dbReference type="NCBI Taxonomy" id="230819"/>
    <lineage>
        <taxon>Eukaryota</taxon>
        <taxon>Fungi</taxon>
        <taxon>Dikarya</taxon>
        <taxon>Basidiomycota</taxon>
        <taxon>Agaricomycotina</taxon>
        <taxon>Agaricomycetes</taxon>
        <taxon>Agaricomycetidae</taxon>
        <taxon>Agaricales</taxon>
        <taxon>Agaricineae</taxon>
        <taxon>Psathyrellaceae</taxon>
        <taxon>Coprinopsis</taxon>
    </lineage>
</organism>
<evidence type="ECO:0000313" key="9">
    <source>
        <dbReference type="EMBL" id="TFK29238.1"/>
    </source>
</evidence>
<feature type="transmembrane region" description="Helical" evidence="7">
    <location>
        <begin position="90"/>
        <end position="109"/>
    </location>
</feature>
<keyword evidence="2" id="KW-0813">Transport</keyword>
<sequence>MAEKVRFWERFTRKGKENVGVRQSLVAIVRSSYLNILLILIPISWVSRFMYWPSTVTFSLSFIAILPLAKLFEFGAEEMHHYLGHDFGDLLSVTLHNAVEATLAIILLLHCDLALLKSTVIGVVLLHLLLVPGMSFIAGGARVATQDLHPHVTELNRSLLAVGSLSLMVPSAFYAALDDIEIDDELRDNFLSISRGIAFCLLFVYVCSRIYLHYPPGDEVTPVPQNKKVEDHGKHSEPRVNQYVCVGALLVCIGLMAVTAEWLVNALDDVKEDVNIQLGWFGLILLPMVSYAAHGAVAVGYSIRKAVRVALKLAEPKPPTTFAKGKPIDLSIQFTLFWLPFLVLLSWIIGKPLTLLFDFFEVSVLLGACFIVNYVTADAKTNWAEGAALVSFYVMIIVAAWYYPGSKDSEILSSCNKVSESLQQLAQMKLL</sequence>
<keyword evidence="3 7" id="KW-0812">Transmembrane</keyword>
<keyword evidence="10" id="KW-1185">Reference proteome</keyword>
<dbReference type="EMBL" id="ML210150">
    <property type="protein sequence ID" value="TFK29238.1"/>
    <property type="molecule type" value="Genomic_DNA"/>
</dbReference>
<dbReference type="GO" id="GO:0000329">
    <property type="term" value="C:fungal-type vacuole membrane"/>
    <property type="evidence" value="ECO:0007669"/>
    <property type="project" value="TreeGrafter"/>
</dbReference>
<dbReference type="Pfam" id="PF01699">
    <property type="entry name" value="Na_Ca_ex"/>
    <property type="match status" value="2"/>
</dbReference>
<feature type="transmembrane region" description="Helical" evidence="7">
    <location>
        <begin position="383"/>
        <end position="403"/>
    </location>
</feature>
<protein>
    <recommendedName>
        <fullName evidence="8">Sodium/calcium exchanger membrane region domain-containing protein</fullName>
    </recommendedName>
</protein>
<name>A0A5C3L901_COPMA</name>
<feature type="domain" description="Sodium/calcium exchanger membrane region" evidence="8">
    <location>
        <begin position="54"/>
        <end position="207"/>
    </location>
</feature>
<evidence type="ECO:0000313" key="10">
    <source>
        <dbReference type="Proteomes" id="UP000307440"/>
    </source>
</evidence>
<feature type="transmembrane region" description="Helical" evidence="7">
    <location>
        <begin position="21"/>
        <end position="43"/>
    </location>
</feature>
<feature type="transmembrane region" description="Helical" evidence="7">
    <location>
        <begin position="159"/>
        <end position="177"/>
    </location>
</feature>
<evidence type="ECO:0000256" key="7">
    <source>
        <dbReference type="SAM" id="Phobius"/>
    </source>
</evidence>
<dbReference type="AlphaFoldDB" id="A0A5C3L901"/>
<evidence type="ECO:0000256" key="3">
    <source>
        <dbReference type="ARBA" id="ARBA00022692"/>
    </source>
</evidence>
<evidence type="ECO:0000256" key="5">
    <source>
        <dbReference type="ARBA" id="ARBA00023065"/>
    </source>
</evidence>
<gene>
    <name evidence="9" type="ORF">FA15DRAFT_582618</name>
</gene>
<dbReference type="PANTHER" id="PTHR31503:SF20">
    <property type="entry name" value="CA(2+)_H(+) EXCHANGER, PUTATIVE (EUROFUNG)-RELATED"/>
    <property type="match status" value="1"/>
</dbReference>
<dbReference type="GO" id="GO:0015369">
    <property type="term" value="F:calcium:proton antiporter activity"/>
    <property type="evidence" value="ECO:0007669"/>
    <property type="project" value="TreeGrafter"/>
</dbReference>
<dbReference type="InterPro" id="IPR004713">
    <property type="entry name" value="CaH_exchang"/>
</dbReference>
<evidence type="ECO:0000256" key="6">
    <source>
        <dbReference type="ARBA" id="ARBA00023136"/>
    </source>
</evidence>
<feature type="transmembrane region" description="Helical" evidence="7">
    <location>
        <begin position="243"/>
        <end position="260"/>
    </location>
</feature>
<feature type="transmembrane region" description="Helical" evidence="7">
    <location>
        <begin position="189"/>
        <end position="207"/>
    </location>
</feature>
<evidence type="ECO:0000256" key="4">
    <source>
        <dbReference type="ARBA" id="ARBA00022989"/>
    </source>
</evidence>
<feature type="domain" description="Sodium/calcium exchanger membrane region" evidence="8">
    <location>
        <begin position="246"/>
        <end position="401"/>
    </location>
</feature>
<comment type="subcellular location">
    <subcellularLocation>
        <location evidence="1">Endomembrane system</location>
        <topology evidence="1">Multi-pass membrane protein</topology>
    </subcellularLocation>
</comment>
<dbReference type="PANTHER" id="PTHR31503">
    <property type="entry name" value="VACUOLAR CALCIUM ION TRANSPORTER"/>
    <property type="match status" value="1"/>
</dbReference>
<evidence type="ECO:0000256" key="1">
    <source>
        <dbReference type="ARBA" id="ARBA00004127"/>
    </source>
</evidence>
<proteinExistence type="predicted"/>
<keyword evidence="5" id="KW-0406">Ion transport</keyword>
<evidence type="ECO:0000256" key="2">
    <source>
        <dbReference type="ARBA" id="ARBA00022448"/>
    </source>
</evidence>
<dbReference type="Proteomes" id="UP000307440">
    <property type="component" value="Unassembled WGS sequence"/>
</dbReference>